<sequence length="1431" mass="160316">MDYDVVQKHQPYQFLNHSSSTFFSCGLPAPEIYNLFVMMHFLPQLYMRRTIFAVLTCIARVVLVRAALMLLCIPVYAQKPNLKFTALTTKQGLMGNAVTAILKDNSGMIWIGTSESLNRYDGKRFKVYPLSTKRQVELGSNEISGISMDHSGTLWVSTIGYGLYYYDRAADVFQSFTSPLKGQRISQGVVTAVCANSKDYIWVGTVNGLDVINPDRKHINHIETGTDKPGGIPVKTINYIFEDSYGRMWVCTGAGLYLYDEAHKRFKGFRHQKNDPGSLPSDVVMTVAEDKMGNVWVGTANGLSRLATDGEHFTNYCYNDKDEHSLCGDIVYSVAAEDKNHIWVGTEGGLNIMDINTGQSIRYRHDPRDPYSLNSKSIRNIYIDPKGIYWVGTYMGGINKYDKNLTLFNYVQPTELDPYGLSTPIVSSFAQKNDNELYVGSDGGGLSIFNNKTNRFSHVLIQPKEKINSAGLPILAMLLDRRKQLWIGTFGHGVFKLNTANNAYTQFTGGKGKQNISQNNIFCFQEDHFGNVWIGTNGAGVDIFDAKADTFRRFAPSFSAAKGYKLPSNGYIRAFEEDRDGNMWIGSYGTGIAIYNPATGVFETLNPTNTGLPIAEVVSLKKDADGNMWIGTNGDGLFCYNHFQKKITAFKYNNQLPNGVICKILQDKTSNIWFSTNEGIGRIDPADQKLYVYCHDNGLQNNVFLNGAGIIAADGTLYFGGVDGFNYFKSSDVRFNKNVPPVVLTTLSVDSKRISPDHDNPQPINISEDKQITIKYKQDFTISFVALNYTLPQQNKYSYILEGFSNSWKNAGTSTTASYTNLDPGEYTFRVRASNNDGKWNDTGASLKIIVKPPFWMTIYAYIFYVLLAFGVLLLIRRQGVKKLKKKLHDEQERKAAEARHELDEMKIKFLTNLSHEFRTPISLIMAPVDKLLEQPNTEPVTEQLSVIKRNSRRLLNLVNQLLDFRKLEENELKLNLVEGEFISFVREVADSFYDLANRKKINTIFKTAGERLFAKFDHDKVERILFNLLSNAFKFTMAGGQITVEVTAPVVSADGNSYQLSISVADTGTGISPDQVKHVFDRFYQADAQPAILNQGSGIGLSITRELVLLHGGEISVESEPGKGSTFSLTILLPVINLSETAIRNEIASEAVAEIIDEETEIKPRSGSATGVNPPHVLIIEDNDEMRHYLADNLGANYKVSEAVNGRDGWHKALAVHPDLIVSDISMPYMDGIQLSCKLRADKRTSHIPIILLTAMASQKEQLAGLELGVNDYLTKPFNFDILNIKIKNLLHLNKSLKETYQKKIKVIPADMDIESSSERFIKDVVMYIEKNMNNPKFSVEEISHHFSMSRGSFYSKITELTGEPPVEFIRSIKLDKATVLLEKTDLTIAEIAYSIGFSTPHYFTKSFKAKYNILPSEYRVKKGSVKSVA</sequence>
<feature type="domain" description="Response regulatory" evidence="17">
    <location>
        <begin position="1177"/>
        <end position="1292"/>
    </location>
</feature>
<dbReference type="InterPro" id="IPR036097">
    <property type="entry name" value="HisK_dim/P_sf"/>
</dbReference>
<dbReference type="GO" id="GO:0003700">
    <property type="term" value="F:DNA-binding transcription factor activity"/>
    <property type="evidence" value="ECO:0007669"/>
    <property type="project" value="InterPro"/>
</dbReference>
<dbReference type="CDD" id="cd16922">
    <property type="entry name" value="HATPase_EvgS-ArcB-TorS-like"/>
    <property type="match status" value="1"/>
</dbReference>
<evidence type="ECO:0000256" key="6">
    <source>
        <dbReference type="ARBA" id="ARBA00022777"/>
    </source>
</evidence>
<keyword evidence="10" id="KW-0238">DNA-binding</keyword>
<evidence type="ECO:0000259" key="17">
    <source>
        <dbReference type="PROSITE" id="PS50110"/>
    </source>
</evidence>
<dbReference type="Gene3D" id="1.10.287.130">
    <property type="match status" value="1"/>
</dbReference>
<evidence type="ECO:0000256" key="13">
    <source>
        <dbReference type="SAM" id="Coils"/>
    </source>
</evidence>
<feature type="coiled-coil region" evidence="13">
    <location>
        <begin position="881"/>
        <end position="909"/>
    </location>
</feature>
<dbReference type="InterPro" id="IPR001789">
    <property type="entry name" value="Sig_transdc_resp-reg_receiver"/>
</dbReference>
<dbReference type="CDD" id="cd00063">
    <property type="entry name" value="FN3"/>
    <property type="match status" value="1"/>
</dbReference>
<reference evidence="18 19" key="1">
    <citation type="submission" date="2018-10" db="EMBL/GenBank/DDBJ databases">
        <title>Genome sequencing of Mucilaginibacter sp. HYN0043.</title>
        <authorList>
            <person name="Kim M."/>
            <person name="Yi H."/>
        </authorList>
    </citation>
    <scope>NUCLEOTIDE SEQUENCE [LARGE SCALE GENOMIC DNA]</scope>
    <source>
        <strain evidence="18 19">HYN0043</strain>
    </source>
</reference>
<dbReference type="Proteomes" id="UP000270046">
    <property type="component" value="Chromosome"/>
</dbReference>
<name>A0A494VV08_9SPHI</name>
<dbReference type="GO" id="GO:0043565">
    <property type="term" value="F:sequence-specific DNA binding"/>
    <property type="evidence" value="ECO:0007669"/>
    <property type="project" value="InterPro"/>
</dbReference>
<dbReference type="SUPFAM" id="SSF63829">
    <property type="entry name" value="Calcium-dependent phosphotriesterase"/>
    <property type="match status" value="3"/>
</dbReference>
<dbReference type="SMART" id="SM00342">
    <property type="entry name" value="HTH_ARAC"/>
    <property type="match status" value="1"/>
</dbReference>
<dbReference type="GO" id="GO:0005524">
    <property type="term" value="F:ATP binding"/>
    <property type="evidence" value="ECO:0007669"/>
    <property type="project" value="UniProtKB-KW"/>
</dbReference>
<feature type="modified residue" description="4-aspartylphosphate" evidence="12">
    <location>
        <position position="1225"/>
    </location>
</feature>
<evidence type="ECO:0000256" key="2">
    <source>
        <dbReference type="ARBA" id="ARBA00012438"/>
    </source>
</evidence>
<evidence type="ECO:0000256" key="11">
    <source>
        <dbReference type="ARBA" id="ARBA00023163"/>
    </source>
</evidence>
<dbReference type="SUPFAM" id="SSF55874">
    <property type="entry name" value="ATPase domain of HSP90 chaperone/DNA topoisomerase II/histidine kinase"/>
    <property type="match status" value="1"/>
</dbReference>
<dbReference type="Gene3D" id="1.10.10.60">
    <property type="entry name" value="Homeodomain-like"/>
    <property type="match status" value="2"/>
</dbReference>
<dbReference type="PROSITE" id="PS50109">
    <property type="entry name" value="HIS_KIN"/>
    <property type="match status" value="1"/>
</dbReference>
<dbReference type="Gene3D" id="3.30.565.10">
    <property type="entry name" value="Histidine kinase-like ATPase, C-terminal domain"/>
    <property type="match status" value="1"/>
</dbReference>
<evidence type="ECO:0000256" key="14">
    <source>
        <dbReference type="SAM" id="Phobius"/>
    </source>
</evidence>
<feature type="transmembrane region" description="Helical" evidence="14">
    <location>
        <begin position="855"/>
        <end position="876"/>
    </location>
</feature>
<dbReference type="Pfam" id="PF00512">
    <property type="entry name" value="HisKA"/>
    <property type="match status" value="1"/>
</dbReference>
<keyword evidence="5" id="KW-0547">Nucleotide-binding</keyword>
<evidence type="ECO:0000259" key="16">
    <source>
        <dbReference type="PROSITE" id="PS50109"/>
    </source>
</evidence>
<dbReference type="SMART" id="SM00448">
    <property type="entry name" value="REC"/>
    <property type="match status" value="1"/>
</dbReference>
<dbReference type="Gene3D" id="2.130.10.10">
    <property type="entry name" value="YVTN repeat-like/Quinoprotein amine dehydrogenase"/>
    <property type="match status" value="4"/>
</dbReference>
<dbReference type="OrthoDB" id="9809670at2"/>
<dbReference type="InterPro" id="IPR005467">
    <property type="entry name" value="His_kinase_dom"/>
</dbReference>
<feature type="domain" description="Histidine kinase" evidence="16">
    <location>
        <begin position="913"/>
        <end position="1136"/>
    </location>
</feature>
<gene>
    <name evidence="18" type="ORF">HYN43_007215</name>
</gene>
<dbReference type="InterPro" id="IPR003661">
    <property type="entry name" value="HisK_dim/P_dom"/>
</dbReference>
<dbReference type="InterPro" id="IPR013783">
    <property type="entry name" value="Ig-like_fold"/>
</dbReference>
<dbReference type="Pfam" id="PF12833">
    <property type="entry name" value="HTH_18"/>
    <property type="match status" value="1"/>
</dbReference>
<evidence type="ECO:0000256" key="10">
    <source>
        <dbReference type="ARBA" id="ARBA00023125"/>
    </source>
</evidence>
<dbReference type="InterPro" id="IPR015943">
    <property type="entry name" value="WD40/YVTN_repeat-like_dom_sf"/>
</dbReference>
<dbReference type="InterPro" id="IPR011006">
    <property type="entry name" value="CheY-like_superfamily"/>
</dbReference>
<proteinExistence type="predicted"/>
<keyword evidence="8" id="KW-0902">Two-component regulatory system</keyword>
<evidence type="ECO:0000313" key="19">
    <source>
        <dbReference type="Proteomes" id="UP000270046"/>
    </source>
</evidence>
<keyword evidence="14" id="KW-0812">Transmembrane</keyword>
<dbReference type="FunFam" id="1.10.287.130:FF:000045">
    <property type="entry name" value="Two-component system sensor histidine kinase/response regulator"/>
    <property type="match status" value="1"/>
</dbReference>
<keyword evidence="4" id="KW-0808">Transferase</keyword>
<evidence type="ECO:0000256" key="7">
    <source>
        <dbReference type="ARBA" id="ARBA00022840"/>
    </source>
</evidence>
<feature type="transmembrane region" description="Helical" evidence="14">
    <location>
        <begin position="51"/>
        <end position="77"/>
    </location>
</feature>
<dbReference type="EMBL" id="CP032869">
    <property type="protein sequence ID" value="AYL95095.1"/>
    <property type="molecule type" value="Genomic_DNA"/>
</dbReference>
<keyword evidence="14" id="KW-1133">Transmembrane helix</keyword>
<dbReference type="SUPFAM" id="SSF47384">
    <property type="entry name" value="Homodimeric domain of signal transducing histidine kinase"/>
    <property type="match status" value="1"/>
</dbReference>
<dbReference type="Gene3D" id="2.60.40.10">
    <property type="entry name" value="Immunoglobulins"/>
    <property type="match status" value="1"/>
</dbReference>
<dbReference type="SUPFAM" id="SSF46689">
    <property type="entry name" value="Homeodomain-like"/>
    <property type="match status" value="1"/>
</dbReference>
<evidence type="ECO:0000256" key="3">
    <source>
        <dbReference type="ARBA" id="ARBA00022553"/>
    </source>
</evidence>
<keyword evidence="13" id="KW-0175">Coiled coil</keyword>
<dbReference type="SUPFAM" id="SSF52172">
    <property type="entry name" value="CheY-like"/>
    <property type="match status" value="1"/>
</dbReference>
<dbReference type="EC" id="2.7.13.3" evidence="2"/>
<evidence type="ECO:0000256" key="4">
    <source>
        <dbReference type="ARBA" id="ARBA00022679"/>
    </source>
</evidence>
<dbReference type="PANTHER" id="PTHR43547:SF2">
    <property type="entry name" value="HYBRID SIGNAL TRANSDUCTION HISTIDINE KINASE C"/>
    <property type="match status" value="1"/>
</dbReference>
<dbReference type="PROSITE" id="PS50110">
    <property type="entry name" value="RESPONSE_REGULATORY"/>
    <property type="match status" value="1"/>
</dbReference>
<keyword evidence="11" id="KW-0804">Transcription</keyword>
<dbReference type="PROSITE" id="PS00041">
    <property type="entry name" value="HTH_ARAC_FAMILY_1"/>
    <property type="match status" value="1"/>
</dbReference>
<keyword evidence="9" id="KW-0805">Transcription regulation</keyword>
<dbReference type="Pfam" id="PF00072">
    <property type="entry name" value="Response_reg"/>
    <property type="match status" value="1"/>
</dbReference>
<dbReference type="FunFam" id="3.30.565.10:FF:000037">
    <property type="entry name" value="Hybrid sensor histidine kinase/response regulator"/>
    <property type="match status" value="1"/>
</dbReference>
<dbReference type="InterPro" id="IPR004358">
    <property type="entry name" value="Sig_transdc_His_kin-like_C"/>
</dbReference>
<keyword evidence="6" id="KW-0418">Kinase</keyword>
<evidence type="ECO:0000256" key="5">
    <source>
        <dbReference type="ARBA" id="ARBA00022741"/>
    </source>
</evidence>
<dbReference type="CDD" id="cd17574">
    <property type="entry name" value="REC_OmpR"/>
    <property type="match status" value="1"/>
</dbReference>
<dbReference type="Pfam" id="PF07495">
    <property type="entry name" value="Y_Y_Y"/>
    <property type="match status" value="1"/>
</dbReference>
<accession>A0A494VV08</accession>
<dbReference type="InterPro" id="IPR018060">
    <property type="entry name" value="HTH_AraC"/>
</dbReference>
<evidence type="ECO:0000256" key="8">
    <source>
        <dbReference type="ARBA" id="ARBA00023012"/>
    </source>
</evidence>
<dbReference type="InterPro" id="IPR011123">
    <property type="entry name" value="Y_Y_Y"/>
</dbReference>
<evidence type="ECO:0000259" key="15">
    <source>
        <dbReference type="PROSITE" id="PS01124"/>
    </source>
</evidence>
<dbReference type="SMART" id="SM00387">
    <property type="entry name" value="HATPase_c"/>
    <property type="match status" value="1"/>
</dbReference>
<evidence type="ECO:0000256" key="1">
    <source>
        <dbReference type="ARBA" id="ARBA00000085"/>
    </source>
</evidence>
<evidence type="ECO:0000256" key="9">
    <source>
        <dbReference type="ARBA" id="ARBA00023015"/>
    </source>
</evidence>
<feature type="domain" description="HTH araC/xylS-type" evidence="15">
    <location>
        <begin position="1324"/>
        <end position="1423"/>
    </location>
</feature>
<dbReference type="InterPro" id="IPR009057">
    <property type="entry name" value="Homeodomain-like_sf"/>
</dbReference>
<keyword evidence="7" id="KW-0067">ATP-binding</keyword>
<dbReference type="InterPro" id="IPR018062">
    <property type="entry name" value="HTH_AraC-typ_CS"/>
</dbReference>
<keyword evidence="19" id="KW-1185">Reference proteome</keyword>
<dbReference type="GO" id="GO:0000155">
    <property type="term" value="F:phosphorelay sensor kinase activity"/>
    <property type="evidence" value="ECO:0007669"/>
    <property type="project" value="InterPro"/>
</dbReference>
<protein>
    <recommendedName>
        <fullName evidence="2">histidine kinase</fullName>
        <ecNumber evidence="2">2.7.13.3</ecNumber>
    </recommendedName>
</protein>
<keyword evidence="14" id="KW-0472">Membrane</keyword>
<dbReference type="PRINTS" id="PR00344">
    <property type="entry name" value="BCTRLSENSOR"/>
</dbReference>
<dbReference type="CDD" id="cd00082">
    <property type="entry name" value="HisKA"/>
    <property type="match status" value="1"/>
</dbReference>
<dbReference type="SMART" id="SM00388">
    <property type="entry name" value="HisKA"/>
    <property type="match status" value="1"/>
</dbReference>
<evidence type="ECO:0000313" key="18">
    <source>
        <dbReference type="EMBL" id="AYL95095.1"/>
    </source>
</evidence>
<evidence type="ECO:0000256" key="12">
    <source>
        <dbReference type="PROSITE-ProRule" id="PRU00169"/>
    </source>
</evidence>
<dbReference type="KEGG" id="muh:HYN43_007215"/>
<dbReference type="FunFam" id="2.60.40.10:FF:000791">
    <property type="entry name" value="Two-component system sensor histidine kinase/response regulator"/>
    <property type="match status" value="1"/>
</dbReference>
<dbReference type="Pfam" id="PF02518">
    <property type="entry name" value="HATPase_c"/>
    <property type="match status" value="1"/>
</dbReference>
<dbReference type="InterPro" id="IPR036890">
    <property type="entry name" value="HATPase_C_sf"/>
</dbReference>
<dbReference type="InterPro" id="IPR003961">
    <property type="entry name" value="FN3_dom"/>
</dbReference>
<dbReference type="PROSITE" id="PS01124">
    <property type="entry name" value="HTH_ARAC_FAMILY_2"/>
    <property type="match status" value="1"/>
</dbReference>
<dbReference type="InterPro" id="IPR003594">
    <property type="entry name" value="HATPase_dom"/>
</dbReference>
<dbReference type="Gene3D" id="3.40.50.2300">
    <property type="match status" value="1"/>
</dbReference>
<dbReference type="PANTHER" id="PTHR43547">
    <property type="entry name" value="TWO-COMPONENT HISTIDINE KINASE"/>
    <property type="match status" value="1"/>
</dbReference>
<dbReference type="Pfam" id="PF07494">
    <property type="entry name" value="Reg_prop"/>
    <property type="match status" value="7"/>
</dbReference>
<dbReference type="InterPro" id="IPR011110">
    <property type="entry name" value="Reg_prop"/>
</dbReference>
<comment type="catalytic activity">
    <reaction evidence="1">
        <text>ATP + protein L-histidine = ADP + protein N-phospho-L-histidine.</text>
        <dbReference type="EC" id="2.7.13.3"/>
    </reaction>
</comment>
<keyword evidence="3 12" id="KW-0597">Phosphoprotein</keyword>
<feature type="transmembrane region" description="Helical" evidence="14">
    <location>
        <begin position="20"/>
        <end position="39"/>
    </location>
</feature>
<organism evidence="18 19">
    <name type="scientific">Mucilaginibacter celer</name>
    <dbReference type="NCBI Taxonomy" id="2305508"/>
    <lineage>
        <taxon>Bacteria</taxon>
        <taxon>Pseudomonadati</taxon>
        <taxon>Bacteroidota</taxon>
        <taxon>Sphingobacteriia</taxon>
        <taxon>Sphingobacteriales</taxon>
        <taxon>Sphingobacteriaceae</taxon>
        <taxon>Mucilaginibacter</taxon>
    </lineage>
</organism>